<accession>A0AAE0ZL34</accession>
<protein>
    <submittedName>
        <fullName evidence="1">Uncharacterized protein</fullName>
    </submittedName>
</protein>
<reference evidence="1" key="1">
    <citation type="journal article" date="2023" name="G3 (Bethesda)">
        <title>A reference genome for the long-term kleptoplast-retaining sea slug Elysia crispata morphotype clarki.</title>
        <authorList>
            <person name="Eastman K.E."/>
            <person name="Pendleton A.L."/>
            <person name="Shaikh M.A."/>
            <person name="Suttiyut T."/>
            <person name="Ogas R."/>
            <person name="Tomko P."/>
            <person name="Gavelis G."/>
            <person name="Widhalm J.R."/>
            <person name="Wisecaver J.H."/>
        </authorList>
    </citation>
    <scope>NUCLEOTIDE SEQUENCE</scope>
    <source>
        <strain evidence="1">ECLA1</strain>
    </source>
</reference>
<dbReference type="AlphaFoldDB" id="A0AAE0ZL34"/>
<comment type="caution">
    <text evidence="1">The sequence shown here is derived from an EMBL/GenBank/DDBJ whole genome shotgun (WGS) entry which is preliminary data.</text>
</comment>
<gene>
    <name evidence="1" type="ORF">RRG08_036485</name>
</gene>
<proteinExistence type="predicted"/>
<dbReference type="EMBL" id="JAWDGP010003786">
    <property type="protein sequence ID" value="KAK3770886.1"/>
    <property type="molecule type" value="Genomic_DNA"/>
</dbReference>
<dbReference type="Proteomes" id="UP001283361">
    <property type="component" value="Unassembled WGS sequence"/>
</dbReference>
<organism evidence="1 2">
    <name type="scientific">Elysia crispata</name>
    <name type="common">lettuce slug</name>
    <dbReference type="NCBI Taxonomy" id="231223"/>
    <lineage>
        <taxon>Eukaryota</taxon>
        <taxon>Metazoa</taxon>
        <taxon>Spiralia</taxon>
        <taxon>Lophotrochozoa</taxon>
        <taxon>Mollusca</taxon>
        <taxon>Gastropoda</taxon>
        <taxon>Heterobranchia</taxon>
        <taxon>Euthyneura</taxon>
        <taxon>Panpulmonata</taxon>
        <taxon>Sacoglossa</taxon>
        <taxon>Placobranchoidea</taxon>
        <taxon>Plakobranchidae</taxon>
        <taxon>Elysia</taxon>
    </lineage>
</organism>
<name>A0AAE0ZL34_9GAST</name>
<evidence type="ECO:0000313" key="2">
    <source>
        <dbReference type="Proteomes" id="UP001283361"/>
    </source>
</evidence>
<sequence length="76" mass="8037">MSGDAGSDRLSQPILAVPAARGVVITTVAGFQWSQATSICHANFRSECYVQLVLGVTCDQVPHSVALSDFDLSVIE</sequence>
<keyword evidence="2" id="KW-1185">Reference proteome</keyword>
<evidence type="ECO:0000313" key="1">
    <source>
        <dbReference type="EMBL" id="KAK3770886.1"/>
    </source>
</evidence>